<evidence type="ECO:0000259" key="2">
    <source>
        <dbReference type="PROSITE" id="PS50137"/>
    </source>
</evidence>
<evidence type="ECO:0000256" key="1">
    <source>
        <dbReference type="PROSITE-ProRule" id="PRU00266"/>
    </source>
</evidence>
<evidence type="ECO:0000313" key="3">
    <source>
        <dbReference type="EMBL" id="CAK9034511.1"/>
    </source>
</evidence>
<dbReference type="Gene3D" id="3.30.160.20">
    <property type="match status" value="2"/>
</dbReference>
<comment type="caution">
    <text evidence="3">The sequence shown here is derived from an EMBL/GenBank/DDBJ whole genome shotgun (WGS) entry which is preliminary data.</text>
</comment>
<reference evidence="3 4" key="1">
    <citation type="submission" date="2024-02" db="EMBL/GenBank/DDBJ databases">
        <authorList>
            <person name="Chen Y."/>
            <person name="Shah S."/>
            <person name="Dougan E. K."/>
            <person name="Thang M."/>
            <person name="Chan C."/>
        </authorList>
    </citation>
    <scope>NUCLEOTIDE SEQUENCE [LARGE SCALE GENOMIC DNA]</scope>
</reference>
<name>A0ABP0L5S5_9DINO</name>
<protein>
    <recommendedName>
        <fullName evidence="2">DRBM domain-containing protein</fullName>
    </recommendedName>
</protein>
<keyword evidence="4" id="KW-1185">Reference proteome</keyword>
<accession>A0ABP0L5S5</accession>
<dbReference type="PROSITE" id="PS50137">
    <property type="entry name" value="DS_RBD"/>
    <property type="match status" value="1"/>
</dbReference>
<proteinExistence type="predicted"/>
<dbReference type="SUPFAM" id="SSF54768">
    <property type="entry name" value="dsRNA-binding domain-like"/>
    <property type="match status" value="2"/>
</dbReference>
<sequence>MAQVTQLRENLTVMVFGVPLLDVDSKFLIACPHGHSKTCNSKRWKLPVQPCPESISTLNEWCQAMSHHLKITWDFGFLDRSQMGWQGARADIARLGDSSSGTNYKGQLNNLLHKLLRRPVMKGDVVYELDSNSAPFTASVSLTPDGLGGSERRRFVGAACSAKKPAEQSAAARALDELEGLNIRASPAKQKIPQMFTSNYKGQLVEQLQQLLGHTLNAGDLVFNTPADAPPFVTSVEVNIMEEKKTVLSAACPNKKAAEQSAARAMVEKLQKDFSQEFKKQPICGPMVPVFCCTVSILLGDLMICEAASDSLSFSSKQAAKESAAFEACQKLCHKVEGSAGQLELSEQIARFCQERPVAAPILVQPQDGLLPRPVGLVI</sequence>
<organism evidence="3 4">
    <name type="scientific">Durusdinium trenchii</name>
    <dbReference type="NCBI Taxonomy" id="1381693"/>
    <lineage>
        <taxon>Eukaryota</taxon>
        <taxon>Sar</taxon>
        <taxon>Alveolata</taxon>
        <taxon>Dinophyceae</taxon>
        <taxon>Suessiales</taxon>
        <taxon>Symbiodiniaceae</taxon>
        <taxon>Durusdinium</taxon>
    </lineage>
</organism>
<evidence type="ECO:0000313" key="4">
    <source>
        <dbReference type="Proteomes" id="UP001642484"/>
    </source>
</evidence>
<dbReference type="SMART" id="SM00358">
    <property type="entry name" value="DSRM"/>
    <property type="match status" value="2"/>
</dbReference>
<dbReference type="InterPro" id="IPR014720">
    <property type="entry name" value="dsRBD_dom"/>
</dbReference>
<dbReference type="Proteomes" id="UP001642484">
    <property type="component" value="Unassembled WGS sequence"/>
</dbReference>
<feature type="domain" description="DRBM" evidence="2">
    <location>
        <begin position="203"/>
        <end position="272"/>
    </location>
</feature>
<gene>
    <name evidence="3" type="ORF">CCMP2556_LOCUS19529</name>
</gene>
<dbReference type="EMBL" id="CAXAMN010011126">
    <property type="protein sequence ID" value="CAK9034511.1"/>
    <property type="molecule type" value="Genomic_DNA"/>
</dbReference>
<keyword evidence="1" id="KW-0694">RNA-binding</keyword>
<dbReference type="Pfam" id="PF00035">
    <property type="entry name" value="dsrm"/>
    <property type="match status" value="1"/>
</dbReference>